<gene>
    <name evidence="2" type="ORF">SYV04_37430</name>
</gene>
<dbReference type="Proteomes" id="UP001291309">
    <property type="component" value="Unassembled WGS sequence"/>
</dbReference>
<evidence type="ECO:0000313" key="2">
    <source>
        <dbReference type="EMBL" id="MDY7232131.1"/>
    </source>
</evidence>
<dbReference type="Pfam" id="PF00296">
    <property type="entry name" value="Bac_luciferase"/>
    <property type="match status" value="1"/>
</dbReference>
<dbReference type="Gene3D" id="3.20.20.30">
    <property type="entry name" value="Luciferase-like domain"/>
    <property type="match status" value="1"/>
</dbReference>
<keyword evidence="3" id="KW-1185">Reference proteome</keyword>
<organism evidence="2 3">
    <name type="scientific">Hyalangium rubrum</name>
    <dbReference type="NCBI Taxonomy" id="3103134"/>
    <lineage>
        <taxon>Bacteria</taxon>
        <taxon>Pseudomonadati</taxon>
        <taxon>Myxococcota</taxon>
        <taxon>Myxococcia</taxon>
        <taxon>Myxococcales</taxon>
        <taxon>Cystobacterineae</taxon>
        <taxon>Archangiaceae</taxon>
        <taxon>Hyalangium</taxon>
    </lineage>
</organism>
<dbReference type="InterPro" id="IPR011251">
    <property type="entry name" value="Luciferase-like_dom"/>
</dbReference>
<name>A0ABU5HF72_9BACT</name>
<feature type="domain" description="Luciferase-like" evidence="1">
    <location>
        <begin position="4"/>
        <end position="333"/>
    </location>
</feature>
<sequence length="418" mass="47180">MLFDVFHSLGTFSFEQSERQTFQDFFAQVRLADALGFGTWWTAESHFSSEVQKRHKEPVVPHYVGEVGLNNDSPQLAHGVFECTRRIGFGTAIYNIVGGNGGPIAAADRIRSLVFLNSLRETPRQLHIGVASGRFPYINKPFGIVPRDREEEVLWEHYKRFIFLEALEIFLRLSKGETLSSEDVTQRAFTRECFPSEAAWARFLAEVKQLPPRAGASPERLPYQPRWVFEPLRLVPSLPDNASAFCRFVLGSTDPLARELGLRHVDLDLFSLSVTPPPALEALHAEMYERSLASGRLWHRGRMPRTSLIFIDKDRKRAEDMASRGLDVYLEGMRGTVNVPRKEELLSRVLVGDAAMVREQLSPGNPRGFHPEDCLMLWFEFARDHADVVSQMRYFAEAVMPHLASPLAAPGAGVDSPS</sequence>
<dbReference type="InterPro" id="IPR036661">
    <property type="entry name" value="Luciferase-like_sf"/>
</dbReference>
<dbReference type="RefSeq" id="WP_321550846.1">
    <property type="nucleotide sequence ID" value="NZ_JAXIVS010000018.1"/>
</dbReference>
<evidence type="ECO:0000313" key="3">
    <source>
        <dbReference type="Proteomes" id="UP001291309"/>
    </source>
</evidence>
<accession>A0ABU5HF72</accession>
<reference evidence="2 3" key="1">
    <citation type="submission" date="2023-12" db="EMBL/GenBank/DDBJ databases">
        <title>the genome sequence of Hyalangium sp. s54d21.</title>
        <authorList>
            <person name="Zhang X."/>
        </authorList>
    </citation>
    <scope>NUCLEOTIDE SEQUENCE [LARGE SCALE GENOMIC DNA]</scope>
    <source>
        <strain evidence="3">s54d21</strain>
    </source>
</reference>
<comment type="caution">
    <text evidence="2">The sequence shown here is derived from an EMBL/GenBank/DDBJ whole genome shotgun (WGS) entry which is preliminary data.</text>
</comment>
<dbReference type="EMBL" id="JAXIVS010000018">
    <property type="protein sequence ID" value="MDY7232131.1"/>
    <property type="molecule type" value="Genomic_DNA"/>
</dbReference>
<evidence type="ECO:0000259" key="1">
    <source>
        <dbReference type="Pfam" id="PF00296"/>
    </source>
</evidence>
<protein>
    <submittedName>
        <fullName evidence="2">LLM class flavin-dependent oxidoreductase</fullName>
    </submittedName>
</protein>
<dbReference type="SUPFAM" id="SSF51679">
    <property type="entry name" value="Bacterial luciferase-like"/>
    <property type="match status" value="1"/>
</dbReference>
<proteinExistence type="predicted"/>